<organism evidence="1">
    <name type="scientific">Plasmid pMCBF1</name>
    <dbReference type="NCBI Taxonomy" id="1003194"/>
    <lineage>
        <taxon>other sequences</taxon>
        <taxon>plasmids</taxon>
    </lineage>
</organism>
<dbReference type="AlphaFoldDB" id="F2FB25"/>
<dbReference type="InterPro" id="IPR024392">
    <property type="entry name" value="DUF2688"/>
</dbReference>
<sequence length="72" mass="7580">MMSKGKIEIVKTACQRCGAPISMLSRSLFGADDLHVELGGICSACLTPEEDRRILEGTMQAALAAIAEAVAE</sequence>
<reference evidence="1" key="1">
    <citation type="journal article" date="2011" name="Nat. Commun.">
        <title>The IncP-1 plasmid backbone adapts to different host bacterial species and evolves through homologous recombination.</title>
        <authorList>
            <person name="Norberg P."/>
            <person name="Bergstrom M."/>
            <person name="Jethava V."/>
            <person name="Dubhashi D."/>
            <person name="Hermansson M."/>
        </authorList>
    </citation>
    <scope>NUCLEOTIDE SEQUENCE</scope>
    <source>
        <plasmid evidence="1">pMCBF1</plasmid>
    </source>
</reference>
<keyword evidence="1" id="KW-0614">Plasmid</keyword>
<accession>F2FB25</accession>
<name>F2FB25_9ZZZZ</name>
<protein>
    <submittedName>
        <fullName evidence="1">KleB</fullName>
    </submittedName>
</protein>
<proteinExistence type="predicted"/>
<dbReference type="Pfam" id="PF10892">
    <property type="entry name" value="DUF2688"/>
    <property type="match status" value="1"/>
</dbReference>
<evidence type="ECO:0000313" key="1">
    <source>
        <dbReference type="EMBL" id="AAY97972.1"/>
    </source>
</evidence>
<geneLocation type="plasmid" evidence="1">
    <name>pMCBF1</name>
</geneLocation>
<dbReference type="EMBL" id="AY950444">
    <property type="protein sequence ID" value="AAY97972.1"/>
    <property type="molecule type" value="Genomic_DNA"/>
</dbReference>
<gene>
    <name evidence="1" type="primary">kleB</name>
</gene>